<keyword evidence="3" id="KW-1185">Reference proteome</keyword>
<dbReference type="EMBL" id="CABFNP030001288">
    <property type="protein sequence ID" value="CAI6097197.1"/>
    <property type="molecule type" value="Genomic_DNA"/>
</dbReference>
<name>A0AA35MHS3_9HYPO</name>
<comment type="caution">
    <text evidence="2">The sequence shown here is derived from an EMBL/GenBank/DDBJ whole genome shotgun (WGS) entry which is preliminary data.</text>
</comment>
<dbReference type="AlphaFoldDB" id="A0AA35MHS3"/>
<feature type="region of interest" description="Disordered" evidence="1">
    <location>
        <begin position="1"/>
        <end position="58"/>
    </location>
</feature>
<protein>
    <submittedName>
        <fullName evidence="2">Uncharacterized protein</fullName>
    </submittedName>
</protein>
<sequence>MGASDSPTEGTPAARKAPEKQPASSNGMQITIPVSDKQLSASTPDLELSPATSPTHSAVSFSDANLSAQADNLPCAELSLTPPGVVHDHGDLSALNAHGILYRECEIKPSKSRDSGNLFHRHRSYPLERRKASNFQSILAAEILVELCIPKEIDNNFPSSESA</sequence>
<organism evidence="2 3">
    <name type="scientific">Clonostachys chloroleuca</name>
    <dbReference type="NCBI Taxonomy" id="1926264"/>
    <lineage>
        <taxon>Eukaryota</taxon>
        <taxon>Fungi</taxon>
        <taxon>Dikarya</taxon>
        <taxon>Ascomycota</taxon>
        <taxon>Pezizomycotina</taxon>
        <taxon>Sordariomycetes</taxon>
        <taxon>Hypocreomycetidae</taxon>
        <taxon>Hypocreales</taxon>
        <taxon>Bionectriaceae</taxon>
        <taxon>Clonostachys</taxon>
    </lineage>
</organism>
<evidence type="ECO:0000313" key="2">
    <source>
        <dbReference type="EMBL" id="CAI6097197.1"/>
    </source>
</evidence>
<evidence type="ECO:0000256" key="1">
    <source>
        <dbReference type="SAM" id="MobiDB-lite"/>
    </source>
</evidence>
<accession>A0AA35MHS3</accession>
<reference evidence="2" key="1">
    <citation type="submission" date="2023-01" db="EMBL/GenBank/DDBJ databases">
        <authorList>
            <person name="Piombo E."/>
        </authorList>
    </citation>
    <scope>NUCLEOTIDE SEQUENCE</scope>
</reference>
<proteinExistence type="predicted"/>
<gene>
    <name evidence="2" type="ORF">CCHLO57077_00014545</name>
</gene>
<dbReference type="Proteomes" id="UP001160390">
    <property type="component" value="Unassembled WGS sequence"/>
</dbReference>
<evidence type="ECO:0000313" key="3">
    <source>
        <dbReference type="Proteomes" id="UP001160390"/>
    </source>
</evidence>